<dbReference type="Pfam" id="PF05137">
    <property type="entry name" value="PilN"/>
    <property type="match status" value="1"/>
</dbReference>
<keyword evidence="2" id="KW-1133">Transmembrane helix</keyword>
<keyword evidence="2" id="KW-0812">Transmembrane</keyword>
<dbReference type="EMBL" id="CP107246">
    <property type="protein sequence ID" value="WIM05207.1"/>
    <property type="molecule type" value="Genomic_DNA"/>
</dbReference>
<accession>A0AA49FKQ4</accession>
<dbReference type="AlphaFoldDB" id="A0AA49FKQ4"/>
<feature type="transmembrane region" description="Helical" evidence="2">
    <location>
        <begin position="21"/>
        <end position="42"/>
    </location>
</feature>
<feature type="coiled-coil region" evidence="1">
    <location>
        <begin position="46"/>
        <end position="73"/>
    </location>
</feature>
<proteinExistence type="predicted"/>
<sequence>MAGQINLYNPALRRQTDPLCARIVAGGAALLLAIVGAAAVWAGSAARQAEGEARDMAAQVKTAKDHLAALQQQAARKPGATLAGELSAAQAAIGARRDILAMLDSGTGATQGFVEYFRGFARQAPGGLWLTGFTIGAGGAEMEIRGRALSASLLPEYIRRLNGEPAFQGRGFSALDLRQKREAAPGAGGQQPGQPFVEFTLVPVKPTGGKS</sequence>
<dbReference type="Proteomes" id="UP001234916">
    <property type="component" value="Chromosome"/>
</dbReference>
<reference evidence="3" key="1">
    <citation type="journal article" date="2023" name="Nat. Microbiol.">
        <title>Enrichment and characterization of a nitric oxide-reducing microbial community in a continuous bioreactor.</title>
        <authorList>
            <person name="Garrido-Amador P."/>
            <person name="Stortenbeker N."/>
            <person name="Wessels H.J.C.T."/>
            <person name="Speth D.R."/>
            <person name="Garcia-Heredia I."/>
            <person name="Kartal B."/>
        </authorList>
    </citation>
    <scope>NUCLEOTIDE SEQUENCE</scope>
    <source>
        <strain evidence="3">MAG1</strain>
    </source>
</reference>
<gene>
    <name evidence="3" type="ORF">OHM77_10950</name>
</gene>
<keyword evidence="2" id="KW-0472">Membrane</keyword>
<organism evidence="3">
    <name type="scientific">Candidatus Nitricoxidivorans perseverans</name>
    <dbReference type="NCBI Taxonomy" id="2975601"/>
    <lineage>
        <taxon>Bacteria</taxon>
        <taxon>Pseudomonadati</taxon>
        <taxon>Pseudomonadota</taxon>
        <taxon>Betaproteobacteria</taxon>
        <taxon>Nitrosomonadales</taxon>
        <taxon>Sterolibacteriaceae</taxon>
        <taxon>Candidatus Nitricoxidivorans</taxon>
    </lineage>
</organism>
<evidence type="ECO:0000256" key="2">
    <source>
        <dbReference type="SAM" id="Phobius"/>
    </source>
</evidence>
<keyword evidence="1" id="KW-0175">Coiled coil</keyword>
<name>A0AA49FKQ4_9PROT</name>
<evidence type="ECO:0000256" key="1">
    <source>
        <dbReference type="SAM" id="Coils"/>
    </source>
</evidence>
<evidence type="ECO:0000313" key="3">
    <source>
        <dbReference type="EMBL" id="WIM05207.1"/>
    </source>
</evidence>
<dbReference type="InterPro" id="IPR007813">
    <property type="entry name" value="PilN"/>
</dbReference>
<dbReference type="KEGG" id="npv:OHM77_10950"/>
<protein>
    <submittedName>
        <fullName evidence="3">PilN domain-containing protein</fullName>
    </submittedName>
</protein>